<gene>
    <name evidence="9" type="ORF">DCHRY22_LOCUS2627</name>
</gene>
<dbReference type="Pfam" id="PF12265">
    <property type="entry name" value="CAF1C_H4-bd"/>
    <property type="match status" value="1"/>
</dbReference>
<feature type="repeat" description="WD" evidence="6">
    <location>
        <begin position="307"/>
        <end position="341"/>
    </location>
</feature>
<sequence>MSNMENEEQMEESSSESEDDEMEEGDQPEEDSRPKTYLPDQPLQEDEHLICDQSAYVMLHQAQTGAPCLSFDIITDNLGNDRQEFPMTAYLVAGTQASSAHLNNVLVVKMSNLHTTSKPEDEEESDEDDDDDEEEDEEKKPQMTFAFIKHQGCVNRIRTTNYKNSVLAATWSELGRVDVWNITQQLQAVDEPTLLERYNLDTVSNPVKPLYSFNGHQQEGFGMDWCPTEPGVLATGDCRRDIHIWKPNEAGTWTVDQRPLVGHTSSVEDIQWSPNEKNVLATCSVDRTIRIWDTRAPPHKACMLTAENAHERDINVISWNRKEPFIASGGDDGFLHIWDLRQFTRSTPVGTFKHHTAPITSVEWHWTEPSVLASAGEDNQVALWDLAVERDDEEVVEEELKNLPPQLLFIHQGQTDIKELHWHKQIPGVIVTTAHTGFNIFKTISV</sequence>
<dbReference type="Pfam" id="PF00400">
    <property type="entry name" value="WD40"/>
    <property type="match status" value="3"/>
</dbReference>
<keyword evidence="4" id="KW-0539">Nucleus</keyword>
<feature type="domain" description="Histone-binding protein RBBP4-like N-terminal" evidence="8">
    <location>
        <begin position="46"/>
        <end position="114"/>
    </location>
</feature>
<dbReference type="OrthoDB" id="2161379at2759"/>
<dbReference type="InterPro" id="IPR022052">
    <property type="entry name" value="Histone-bd_RBBP4-like_N"/>
</dbReference>
<feature type="compositionally biased region" description="Acidic residues" evidence="7">
    <location>
        <begin position="120"/>
        <end position="137"/>
    </location>
</feature>
<evidence type="ECO:0000313" key="10">
    <source>
        <dbReference type="Proteomes" id="UP000789524"/>
    </source>
</evidence>
<protein>
    <recommendedName>
        <fullName evidence="5">Glutamate-rich WD repeat-containing protein 1</fullName>
    </recommendedName>
</protein>
<evidence type="ECO:0000313" key="9">
    <source>
        <dbReference type="EMBL" id="CAG9561051.1"/>
    </source>
</evidence>
<reference evidence="9" key="1">
    <citation type="submission" date="2021-09" db="EMBL/GenBank/DDBJ databases">
        <authorList>
            <person name="Martin H S."/>
        </authorList>
    </citation>
    <scope>NUCLEOTIDE SEQUENCE</scope>
</reference>
<dbReference type="InterPro" id="IPR036322">
    <property type="entry name" value="WD40_repeat_dom_sf"/>
</dbReference>
<evidence type="ECO:0000259" key="8">
    <source>
        <dbReference type="Pfam" id="PF12265"/>
    </source>
</evidence>
<dbReference type="PROSITE" id="PS50294">
    <property type="entry name" value="WD_REPEATS_REGION"/>
    <property type="match status" value="3"/>
</dbReference>
<dbReference type="Gene3D" id="2.130.10.10">
    <property type="entry name" value="YVTN repeat-like/Quinoprotein amine dehydrogenase"/>
    <property type="match status" value="1"/>
</dbReference>
<dbReference type="AlphaFoldDB" id="A0A8J2VQZ1"/>
<dbReference type="EMBL" id="CAKASE010000046">
    <property type="protein sequence ID" value="CAG9561051.1"/>
    <property type="molecule type" value="Genomic_DNA"/>
</dbReference>
<feature type="region of interest" description="Disordered" evidence="7">
    <location>
        <begin position="1"/>
        <end position="40"/>
    </location>
</feature>
<dbReference type="PROSITE" id="PS50082">
    <property type="entry name" value="WD_REPEATS_2"/>
    <property type="match status" value="3"/>
</dbReference>
<dbReference type="PROSITE" id="PS00678">
    <property type="entry name" value="WD_REPEATS_1"/>
    <property type="match status" value="3"/>
</dbReference>
<dbReference type="PRINTS" id="PR00320">
    <property type="entry name" value="GPROTEINBRPT"/>
</dbReference>
<evidence type="ECO:0000256" key="3">
    <source>
        <dbReference type="ARBA" id="ARBA00022737"/>
    </source>
</evidence>
<evidence type="ECO:0000256" key="6">
    <source>
        <dbReference type="PROSITE-ProRule" id="PRU00221"/>
    </source>
</evidence>
<evidence type="ECO:0000256" key="2">
    <source>
        <dbReference type="ARBA" id="ARBA00022574"/>
    </source>
</evidence>
<keyword evidence="3" id="KW-0677">Repeat</keyword>
<dbReference type="InterPro" id="IPR001680">
    <property type="entry name" value="WD40_rpt"/>
</dbReference>
<dbReference type="Proteomes" id="UP000789524">
    <property type="component" value="Unassembled WGS sequence"/>
</dbReference>
<dbReference type="PANTHER" id="PTHR45903:SF1">
    <property type="entry name" value="GLUTAMATE-RICH WD REPEAT-CONTAINING PROTEIN 1"/>
    <property type="match status" value="1"/>
</dbReference>
<keyword evidence="2 6" id="KW-0853">WD repeat</keyword>
<dbReference type="GO" id="GO:0005730">
    <property type="term" value="C:nucleolus"/>
    <property type="evidence" value="ECO:0007669"/>
    <property type="project" value="TreeGrafter"/>
</dbReference>
<dbReference type="InterPro" id="IPR020472">
    <property type="entry name" value="WD40_PAC1"/>
</dbReference>
<feature type="region of interest" description="Disordered" evidence="7">
    <location>
        <begin position="114"/>
        <end position="142"/>
    </location>
</feature>
<dbReference type="InterPro" id="IPR019775">
    <property type="entry name" value="WD40_repeat_CS"/>
</dbReference>
<dbReference type="SUPFAM" id="SSF50978">
    <property type="entry name" value="WD40 repeat-like"/>
    <property type="match status" value="1"/>
</dbReference>
<evidence type="ECO:0000256" key="7">
    <source>
        <dbReference type="SAM" id="MobiDB-lite"/>
    </source>
</evidence>
<accession>A0A8J2VQZ1</accession>
<keyword evidence="10" id="KW-1185">Reference proteome</keyword>
<feature type="compositionally biased region" description="Acidic residues" evidence="7">
    <location>
        <begin position="1"/>
        <end position="29"/>
    </location>
</feature>
<evidence type="ECO:0000256" key="5">
    <source>
        <dbReference type="ARBA" id="ARBA00040876"/>
    </source>
</evidence>
<comment type="caution">
    <text evidence="9">The sequence shown here is derived from an EMBL/GenBank/DDBJ whole genome shotgun (WGS) entry which is preliminary data.</text>
</comment>
<comment type="subcellular location">
    <subcellularLocation>
        <location evidence="1">Nucleus</location>
    </subcellularLocation>
</comment>
<proteinExistence type="predicted"/>
<feature type="repeat" description="WD" evidence="6">
    <location>
        <begin position="260"/>
        <end position="295"/>
    </location>
</feature>
<evidence type="ECO:0000256" key="4">
    <source>
        <dbReference type="ARBA" id="ARBA00023242"/>
    </source>
</evidence>
<dbReference type="PANTHER" id="PTHR45903">
    <property type="entry name" value="GLUTAMATE-RICH WD REPEAT-CONTAINING PROTEIN 1"/>
    <property type="match status" value="1"/>
</dbReference>
<organism evidence="9 10">
    <name type="scientific">Danaus chrysippus</name>
    <name type="common">African queen</name>
    <dbReference type="NCBI Taxonomy" id="151541"/>
    <lineage>
        <taxon>Eukaryota</taxon>
        <taxon>Metazoa</taxon>
        <taxon>Ecdysozoa</taxon>
        <taxon>Arthropoda</taxon>
        <taxon>Hexapoda</taxon>
        <taxon>Insecta</taxon>
        <taxon>Pterygota</taxon>
        <taxon>Neoptera</taxon>
        <taxon>Endopterygota</taxon>
        <taxon>Lepidoptera</taxon>
        <taxon>Glossata</taxon>
        <taxon>Ditrysia</taxon>
        <taxon>Papilionoidea</taxon>
        <taxon>Nymphalidae</taxon>
        <taxon>Danainae</taxon>
        <taxon>Danaini</taxon>
        <taxon>Danaina</taxon>
        <taxon>Danaus</taxon>
        <taxon>Anosia</taxon>
    </lineage>
</organism>
<dbReference type="SMART" id="SM00320">
    <property type="entry name" value="WD40"/>
    <property type="match status" value="4"/>
</dbReference>
<dbReference type="InterPro" id="IPR015943">
    <property type="entry name" value="WD40/YVTN_repeat-like_dom_sf"/>
</dbReference>
<evidence type="ECO:0000256" key="1">
    <source>
        <dbReference type="ARBA" id="ARBA00004123"/>
    </source>
</evidence>
<dbReference type="GO" id="GO:0042254">
    <property type="term" value="P:ribosome biogenesis"/>
    <property type="evidence" value="ECO:0007669"/>
    <property type="project" value="TreeGrafter"/>
</dbReference>
<dbReference type="InterPro" id="IPR051972">
    <property type="entry name" value="Glutamate-rich_WD_repeat"/>
</dbReference>
<feature type="repeat" description="WD" evidence="6">
    <location>
        <begin position="352"/>
        <end position="386"/>
    </location>
</feature>
<name>A0A8J2VQZ1_9NEOP</name>